<reference evidence="1 2" key="1">
    <citation type="submission" date="2017-05" db="EMBL/GenBank/DDBJ databases">
        <title>The draft genome of the hyperthermophilic archaeon 'Pyrodictium delaneyi strain Hulk', an iron and nitrate reducer, reveals the capacity for sulfate reduction.</title>
        <authorList>
            <person name="Demey L.M."/>
            <person name="Miller C."/>
            <person name="Manzella M."/>
            <person name="Reguera G."/>
            <person name="Kashefi K."/>
        </authorList>
    </citation>
    <scope>NUCLEOTIDE SEQUENCE [LARGE SCALE GENOMIC DNA]</scope>
    <source>
        <strain evidence="1 2">Hulk</strain>
    </source>
</reference>
<dbReference type="RefSeq" id="WP_088171744.1">
    <property type="nucleotide sequence ID" value="NZ_NCQP01000001.1"/>
</dbReference>
<organism evidence="1 2">
    <name type="scientific">Pyrodictium delaneyi</name>
    <dbReference type="NCBI Taxonomy" id="1273541"/>
    <lineage>
        <taxon>Archaea</taxon>
        <taxon>Thermoproteota</taxon>
        <taxon>Thermoprotei</taxon>
        <taxon>Desulfurococcales</taxon>
        <taxon>Pyrodictiaceae</taxon>
        <taxon>Pyrodictium</taxon>
    </lineage>
</organism>
<evidence type="ECO:0000313" key="2">
    <source>
        <dbReference type="Proteomes" id="UP000196694"/>
    </source>
</evidence>
<sequence>MASLRSVARELGLPYSRVYRSIEQLLGARPGHIAAMNHSYSSVIHGGYVWAIIKAIAALHSRNLEYYTLPPVPLWPWLLTHIRAVDALERLLHSMRELGARPSSVILDVGIMDWFNGKTAEYGDGFWDALWEAVDRIRLLARRHGFSWRVVMPDVPATVPDNVPLTMKLQERLLAEHPELPWMPVAQASRDVDHSKHLAWLIEAGVAEKYGVVALGSLKVLAGRQKRAWREAVYRSRGLLEEHGLGDTMLHLFGAPLDVAVTSKLPPGSWDSKTWTFPRVPYLWSAKGATERLVFFTAFLERMVELLMAG</sequence>
<keyword evidence="2" id="KW-1185">Reference proteome</keyword>
<dbReference type="EMBL" id="NCQP01000001">
    <property type="protein sequence ID" value="OWJ55606.1"/>
    <property type="molecule type" value="Genomic_DNA"/>
</dbReference>
<protein>
    <submittedName>
        <fullName evidence="1">Uncharacterized protein</fullName>
    </submittedName>
</protein>
<proteinExistence type="predicted"/>
<dbReference type="Proteomes" id="UP000196694">
    <property type="component" value="Unassembled WGS sequence"/>
</dbReference>
<name>A0A211YRN9_9CREN</name>
<dbReference type="AlphaFoldDB" id="A0A211YRN9"/>
<gene>
    <name evidence="1" type="ORF">Pdsh_02125</name>
</gene>
<accession>A0A211YRN9</accession>
<evidence type="ECO:0000313" key="1">
    <source>
        <dbReference type="EMBL" id="OWJ55606.1"/>
    </source>
</evidence>
<comment type="caution">
    <text evidence="1">The sequence shown here is derived from an EMBL/GenBank/DDBJ whole genome shotgun (WGS) entry which is preliminary data.</text>
</comment>